<accession>A0A2Z6DX79</accession>
<evidence type="ECO:0000256" key="2">
    <source>
        <dbReference type="SAM" id="MobiDB-lite"/>
    </source>
</evidence>
<evidence type="ECO:0000259" key="4">
    <source>
        <dbReference type="PROSITE" id="PS51352"/>
    </source>
</evidence>
<evidence type="ECO:0000313" key="6">
    <source>
        <dbReference type="Proteomes" id="UP000262004"/>
    </source>
</evidence>
<dbReference type="Pfam" id="PF00578">
    <property type="entry name" value="AhpC-TSA"/>
    <property type="match status" value="1"/>
</dbReference>
<protein>
    <submittedName>
        <fullName evidence="5">Thioredoxin</fullName>
    </submittedName>
</protein>
<keyword evidence="1" id="KW-0676">Redox-active center</keyword>
<keyword evidence="3" id="KW-0472">Membrane</keyword>
<dbReference type="InterPro" id="IPR000866">
    <property type="entry name" value="AhpC/TSA"/>
</dbReference>
<keyword evidence="3" id="KW-1133">Transmembrane helix</keyword>
<dbReference type="CDD" id="cd02966">
    <property type="entry name" value="TlpA_like_family"/>
    <property type="match status" value="1"/>
</dbReference>
<dbReference type="PANTHER" id="PTHR42852:SF13">
    <property type="entry name" value="PROTEIN DIPZ"/>
    <property type="match status" value="1"/>
</dbReference>
<dbReference type="KEGG" id="htl:HPTL_0744"/>
<dbReference type="EMBL" id="AP018558">
    <property type="protein sequence ID" value="BBD77012.1"/>
    <property type="molecule type" value="Genomic_DNA"/>
</dbReference>
<dbReference type="InterPro" id="IPR050553">
    <property type="entry name" value="Thioredoxin_ResA/DsbE_sf"/>
</dbReference>
<proteinExistence type="predicted"/>
<sequence>MNDPLNSPNSTPQAPNPTPARASSRRTLVHWVIAGLLTAGVLWLFFSQTVSTQTPTESTFSGYDARALQQLITAQMPDIDTGSPRTLNEWRGKPLVINFWATWCPPCKKELPDFAAAARHYAGRVHFVGLGLDERDNLLAFAREFDLPYPTLVAGGFALGQTTKLGNPNRGMPFTLVLDANGQPVAHHVGLITRERLETLITEALHR</sequence>
<feature type="transmembrane region" description="Helical" evidence="3">
    <location>
        <begin position="28"/>
        <end position="46"/>
    </location>
</feature>
<dbReference type="InterPro" id="IPR013766">
    <property type="entry name" value="Thioredoxin_domain"/>
</dbReference>
<gene>
    <name evidence="5" type="ORF">HPTL_0744</name>
</gene>
<dbReference type="Gene3D" id="3.40.30.10">
    <property type="entry name" value="Glutaredoxin"/>
    <property type="match status" value="1"/>
</dbReference>
<dbReference type="Proteomes" id="UP000262004">
    <property type="component" value="Chromosome"/>
</dbReference>
<evidence type="ECO:0000256" key="1">
    <source>
        <dbReference type="ARBA" id="ARBA00023284"/>
    </source>
</evidence>
<feature type="domain" description="Thioredoxin" evidence="4">
    <location>
        <begin position="65"/>
        <end position="206"/>
    </location>
</feature>
<dbReference type="RefSeq" id="WP_119334795.1">
    <property type="nucleotide sequence ID" value="NZ_AP018558.1"/>
</dbReference>
<dbReference type="GO" id="GO:0016209">
    <property type="term" value="F:antioxidant activity"/>
    <property type="evidence" value="ECO:0007669"/>
    <property type="project" value="InterPro"/>
</dbReference>
<organism evidence="5 6">
    <name type="scientific">Hydrogenophilus thermoluteolus</name>
    <name type="common">Pseudomonas hydrogenothermophila</name>
    <dbReference type="NCBI Taxonomy" id="297"/>
    <lineage>
        <taxon>Bacteria</taxon>
        <taxon>Pseudomonadati</taxon>
        <taxon>Pseudomonadota</taxon>
        <taxon>Hydrogenophilia</taxon>
        <taxon>Hydrogenophilales</taxon>
        <taxon>Hydrogenophilaceae</taxon>
        <taxon>Hydrogenophilus</taxon>
    </lineage>
</organism>
<evidence type="ECO:0000256" key="3">
    <source>
        <dbReference type="SAM" id="Phobius"/>
    </source>
</evidence>
<dbReference type="PROSITE" id="PS51352">
    <property type="entry name" value="THIOREDOXIN_2"/>
    <property type="match status" value="1"/>
</dbReference>
<dbReference type="OrthoDB" id="9811352at2"/>
<dbReference type="PANTHER" id="PTHR42852">
    <property type="entry name" value="THIOL:DISULFIDE INTERCHANGE PROTEIN DSBE"/>
    <property type="match status" value="1"/>
</dbReference>
<dbReference type="PROSITE" id="PS00194">
    <property type="entry name" value="THIOREDOXIN_1"/>
    <property type="match status" value="1"/>
</dbReference>
<feature type="compositionally biased region" description="Polar residues" evidence="2">
    <location>
        <begin position="1"/>
        <end position="13"/>
    </location>
</feature>
<dbReference type="AlphaFoldDB" id="A0A2Z6DX79"/>
<name>A0A2Z6DX79_HYDTE</name>
<dbReference type="SUPFAM" id="SSF52833">
    <property type="entry name" value="Thioredoxin-like"/>
    <property type="match status" value="1"/>
</dbReference>
<keyword evidence="3" id="KW-0812">Transmembrane</keyword>
<reference evidence="5 6" key="1">
    <citation type="submission" date="2018-04" db="EMBL/GenBank/DDBJ databases">
        <title>Complete genome sequence of Hydrogenophilus thermoluteolus TH-1.</title>
        <authorList>
            <person name="Arai H."/>
        </authorList>
    </citation>
    <scope>NUCLEOTIDE SEQUENCE [LARGE SCALE GENOMIC DNA]</scope>
    <source>
        <strain evidence="5 6">TH-1</strain>
    </source>
</reference>
<dbReference type="GO" id="GO:0015036">
    <property type="term" value="F:disulfide oxidoreductase activity"/>
    <property type="evidence" value="ECO:0007669"/>
    <property type="project" value="UniProtKB-ARBA"/>
</dbReference>
<keyword evidence="6" id="KW-1185">Reference proteome</keyword>
<feature type="region of interest" description="Disordered" evidence="2">
    <location>
        <begin position="1"/>
        <end position="21"/>
    </location>
</feature>
<evidence type="ECO:0000313" key="5">
    <source>
        <dbReference type="EMBL" id="BBD77012.1"/>
    </source>
</evidence>
<dbReference type="InterPro" id="IPR017937">
    <property type="entry name" value="Thioredoxin_CS"/>
</dbReference>
<dbReference type="InterPro" id="IPR036249">
    <property type="entry name" value="Thioredoxin-like_sf"/>
</dbReference>